<accession>A0A975B8H6</accession>
<dbReference type="AlphaFoldDB" id="A0A975B8H6"/>
<dbReference type="RefSeq" id="WP_207692183.1">
    <property type="nucleotide sequence ID" value="NZ_CP061799.1"/>
</dbReference>
<gene>
    <name evidence="1" type="ORF">dnl_28450</name>
</gene>
<proteinExistence type="predicted"/>
<dbReference type="KEGG" id="dli:dnl_28450"/>
<name>A0A975B8H6_9BACT</name>
<dbReference type="EMBL" id="CP061799">
    <property type="protein sequence ID" value="QTA80540.1"/>
    <property type="molecule type" value="Genomic_DNA"/>
</dbReference>
<sequence>MELKQKGSNAVLGSFKQLQVSLVWSAAVDLDLMAFYKCKDGKTGGVWSKNYAGGSMGSLNQFPYIELSGDAGLGAAAGKNREELRISKLDDFEELYIAALNFTDASSGTGKVFADYDAKVEVITDKGETHMVALDSSQSGSAAILCKFKKDFMGASIVNNSDVMLFDDFKASVPGASELNLSSKVILKQKGQKTALIGKSFHAVLRWKTAVDLDLHCFYQLKTSSEKPSKGLLGKIFKSGSSGQGQISFMNRGDKNASPWIYLDKDAGVGDVGGSNEENIYFTRLDQIEHALIAANIFNKPNSNFAIYGGLVTIRGGGKEIEVPLTEQQPGSWCIIARIDNTGDKPQLININQTQKDTPDLNRFI</sequence>
<protein>
    <submittedName>
        <fullName evidence="1">TerD domain-containing protein</fullName>
    </submittedName>
</protein>
<evidence type="ECO:0000313" key="2">
    <source>
        <dbReference type="Proteomes" id="UP000663720"/>
    </source>
</evidence>
<organism evidence="1 2">
    <name type="scientific">Desulfonema limicola</name>
    <dbReference type="NCBI Taxonomy" id="45656"/>
    <lineage>
        <taxon>Bacteria</taxon>
        <taxon>Pseudomonadati</taxon>
        <taxon>Thermodesulfobacteriota</taxon>
        <taxon>Desulfobacteria</taxon>
        <taxon>Desulfobacterales</taxon>
        <taxon>Desulfococcaceae</taxon>
        <taxon>Desulfonema</taxon>
    </lineage>
</organism>
<reference evidence="1" key="1">
    <citation type="journal article" date="2021" name="Microb. Physiol.">
        <title>Proteogenomic Insights into the Physiology of Marine, Sulfate-Reducing, Filamentous Desulfonema limicola and Desulfonema magnum.</title>
        <authorList>
            <person name="Schnaars V."/>
            <person name="Wohlbrand L."/>
            <person name="Scheve S."/>
            <person name="Hinrichs C."/>
            <person name="Reinhardt R."/>
            <person name="Rabus R."/>
        </authorList>
    </citation>
    <scope>NUCLEOTIDE SEQUENCE</scope>
    <source>
        <strain evidence="1">5ac10</strain>
    </source>
</reference>
<dbReference type="Proteomes" id="UP000663720">
    <property type="component" value="Chromosome"/>
</dbReference>
<evidence type="ECO:0000313" key="1">
    <source>
        <dbReference type="EMBL" id="QTA80540.1"/>
    </source>
</evidence>
<keyword evidence="2" id="KW-1185">Reference proteome</keyword>